<evidence type="ECO:0000259" key="6">
    <source>
        <dbReference type="PROSITE" id="PS50801"/>
    </source>
</evidence>
<evidence type="ECO:0000313" key="7">
    <source>
        <dbReference type="EMBL" id="KAK0649963.1"/>
    </source>
</evidence>
<feature type="transmembrane region" description="Helical" evidence="5">
    <location>
        <begin position="376"/>
        <end position="399"/>
    </location>
</feature>
<feature type="transmembrane region" description="Helical" evidence="5">
    <location>
        <begin position="438"/>
        <end position="465"/>
    </location>
</feature>
<dbReference type="InterPro" id="IPR001902">
    <property type="entry name" value="SLC26A/SulP_fam"/>
</dbReference>
<protein>
    <submittedName>
        <fullName evidence="7">Sulfate transporter 4.1</fullName>
    </submittedName>
</protein>
<feature type="transmembrane region" description="Helical" evidence="5">
    <location>
        <begin position="54"/>
        <end position="72"/>
    </location>
</feature>
<comment type="caution">
    <text evidence="7">The sequence shown here is derived from an EMBL/GenBank/DDBJ whole genome shotgun (WGS) entry which is preliminary data.</text>
</comment>
<dbReference type="Gene3D" id="3.30.750.24">
    <property type="entry name" value="STAS domain"/>
    <property type="match status" value="1"/>
</dbReference>
<dbReference type="GO" id="GO:0016020">
    <property type="term" value="C:membrane"/>
    <property type="evidence" value="ECO:0007669"/>
    <property type="project" value="UniProtKB-SubCell"/>
</dbReference>
<reference evidence="7" key="1">
    <citation type="submission" date="2023-06" db="EMBL/GenBank/DDBJ databases">
        <title>Genome-scale phylogeny and comparative genomics of the fungal order Sordariales.</title>
        <authorList>
            <consortium name="Lawrence Berkeley National Laboratory"/>
            <person name="Hensen N."/>
            <person name="Bonometti L."/>
            <person name="Westerberg I."/>
            <person name="Brannstrom I.O."/>
            <person name="Guillou S."/>
            <person name="Cros-Aarteil S."/>
            <person name="Calhoun S."/>
            <person name="Haridas S."/>
            <person name="Kuo A."/>
            <person name="Mondo S."/>
            <person name="Pangilinan J."/>
            <person name="Riley R."/>
            <person name="Labutti K."/>
            <person name="Andreopoulos B."/>
            <person name="Lipzen A."/>
            <person name="Chen C."/>
            <person name="Yanf M."/>
            <person name="Daum C."/>
            <person name="Ng V."/>
            <person name="Clum A."/>
            <person name="Steindorff A."/>
            <person name="Ohm R."/>
            <person name="Martin F."/>
            <person name="Silar P."/>
            <person name="Natvig D."/>
            <person name="Lalanne C."/>
            <person name="Gautier V."/>
            <person name="Ament-Velasquez S.L."/>
            <person name="Kruys A."/>
            <person name="Hutchinson M.I."/>
            <person name="Powell A.J."/>
            <person name="Barry K."/>
            <person name="Miller A.N."/>
            <person name="Grigoriev I.V."/>
            <person name="Debuchy R."/>
            <person name="Gladieux P."/>
            <person name="Thoren M.H."/>
            <person name="Johannesson H."/>
        </authorList>
    </citation>
    <scope>NUCLEOTIDE SEQUENCE</scope>
    <source>
        <strain evidence="7">SMH2532-1</strain>
    </source>
</reference>
<organism evidence="7 8">
    <name type="scientific">Cercophora newfieldiana</name>
    <dbReference type="NCBI Taxonomy" id="92897"/>
    <lineage>
        <taxon>Eukaryota</taxon>
        <taxon>Fungi</taxon>
        <taxon>Dikarya</taxon>
        <taxon>Ascomycota</taxon>
        <taxon>Pezizomycotina</taxon>
        <taxon>Sordariomycetes</taxon>
        <taxon>Sordariomycetidae</taxon>
        <taxon>Sordariales</taxon>
        <taxon>Lasiosphaeriaceae</taxon>
        <taxon>Cercophora</taxon>
    </lineage>
</organism>
<dbReference type="SUPFAM" id="SSF52091">
    <property type="entry name" value="SpoIIaa-like"/>
    <property type="match status" value="1"/>
</dbReference>
<keyword evidence="2 5" id="KW-0812">Transmembrane</keyword>
<feature type="domain" description="STAS" evidence="6">
    <location>
        <begin position="490"/>
        <end position="659"/>
    </location>
</feature>
<evidence type="ECO:0000313" key="8">
    <source>
        <dbReference type="Proteomes" id="UP001174936"/>
    </source>
</evidence>
<sequence>MNYVEKAKRDVANDVTWNRVAGLTTRGARALPGASVEYVLEKFPIIGWLPKYNYRWIINDIIAGLTVGLMLIPQALSYAKIATIPVQYGLMSSWLPSAIYAFMGSTKDVSTGPTSLIGLLTSEIVEDLEHTEWTPSEIASAVALMMGVYGMVVGFLKLGFLLDFVSLPVLSGFISAVAITIILNQIPSLLGEKNVGSGTATQIHDVFHELPRANGLACAVGFTGIFLLVCLEQAGKRWGTKNKVIWFLANTRAFIALLIFTGVGYAVNKDRGDPSNYLFDVAQVKSNGQEPPRVPSAALISEVATRSITVFVGATIEHVAIARAFGVRNNYVTDQTQEITYFGVTNFFNSFFHAMGVGGAMSRTAVNSASNVKSPLSGLITTAVVLVSIFKLVGTLYWIPKATLAAIIVTAVFPLISSPVVFYNYWKTSLADFISSMIAFWVSLFVSTEIGIAASVGFNVLYVLLRQVFTRVSATPDKRSELAMALDEAHGAPASIPPDTSIFRFNESVFFPNAFRTKSSIMDTIQTHHAPSYDSAFAPEAERNWSVVGEKRVAKLRRRANITDPSALPPIRLVVIDFVKANHADSTASTHLKALMKEIKKYGGNTVNVRFACMSRYVRQRFERAGWQLVDGNEPVVEEEDEEEIVRVYSSVAAAVMAPRYMQSLRGSEEEENEKIAGIEKVSTAGGTVTTMHQETVG</sequence>
<dbReference type="InterPro" id="IPR011547">
    <property type="entry name" value="SLC26A/SulP_dom"/>
</dbReference>
<feature type="transmembrane region" description="Helical" evidence="5">
    <location>
        <begin position="244"/>
        <end position="267"/>
    </location>
</feature>
<keyword evidence="3 5" id="KW-1133">Transmembrane helix</keyword>
<proteinExistence type="predicted"/>
<dbReference type="AlphaFoldDB" id="A0AA39YC73"/>
<dbReference type="Pfam" id="PF00916">
    <property type="entry name" value="Sulfate_transp"/>
    <property type="match status" value="1"/>
</dbReference>
<dbReference type="Proteomes" id="UP001174936">
    <property type="component" value="Unassembled WGS sequence"/>
</dbReference>
<evidence type="ECO:0000256" key="4">
    <source>
        <dbReference type="ARBA" id="ARBA00023136"/>
    </source>
</evidence>
<name>A0AA39YC73_9PEZI</name>
<evidence type="ECO:0000256" key="5">
    <source>
        <dbReference type="SAM" id="Phobius"/>
    </source>
</evidence>
<evidence type="ECO:0000256" key="2">
    <source>
        <dbReference type="ARBA" id="ARBA00022692"/>
    </source>
</evidence>
<evidence type="ECO:0000256" key="3">
    <source>
        <dbReference type="ARBA" id="ARBA00022989"/>
    </source>
</evidence>
<dbReference type="PANTHER" id="PTHR11814">
    <property type="entry name" value="SULFATE TRANSPORTER"/>
    <property type="match status" value="1"/>
</dbReference>
<dbReference type="Pfam" id="PF01740">
    <property type="entry name" value="STAS"/>
    <property type="match status" value="1"/>
</dbReference>
<accession>A0AA39YC73</accession>
<dbReference type="InterPro" id="IPR002645">
    <property type="entry name" value="STAS_dom"/>
</dbReference>
<dbReference type="InterPro" id="IPR036513">
    <property type="entry name" value="STAS_dom_sf"/>
</dbReference>
<dbReference type="EMBL" id="JAULSV010000003">
    <property type="protein sequence ID" value="KAK0649963.1"/>
    <property type="molecule type" value="Genomic_DNA"/>
</dbReference>
<dbReference type="PROSITE" id="PS50801">
    <property type="entry name" value="STAS"/>
    <property type="match status" value="1"/>
</dbReference>
<keyword evidence="8" id="KW-1185">Reference proteome</keyword>
<keyword evidence="4 5" id="KW-0472">Membrane</keyword>
<gene>
    <name evidence="7" type="ORF">B0T16DRAFT_138723</name>
</gene>
<dbReference type="GO" id="GO:0055085">
    <property type="term" value="P:transmembrane transport"/>
    <property type="evidence" value="ECO:0007669"/>
    <property type="project" value="InterPro"/>
</dbReference>
<comment type="subcellular location">
    <subcellularLocation>
        <location evidence="1">Membrane</location>
        <topology evidence="1">Multi-pass membrane protein</topology>
    </subcellularLocation>
</comment>
<feature type="transmembrane region" description="Helical" evidence="5">
    <location>
        <begin position="138"/>
        <end position="160"/>
    </location>
</feature>
<feature type="transmembrane region" description="Helical" evidence="5">
    <location>
        <begin position="213"/>
        <end position="232"/>
    </location>
</feature>
<dbReference type="CDD" id="cd07042">
    <property type="entry name" value="STAS_SulP_like_sulfate_transporter"/>
    <property type="match status" value="1"/>
</dbReference>
<evidence type="ECO:0000256" key="1">
    <source>
        <dbReference type="ARBA" id="ARBA00004141"/>
    </source>
</evidence>
<feature type="transmembrane region" description="Helical" evidence="5">
    <location>
        <begin position="167"/>
        <end position="186"/>
    </location>
</feature>
<feature type="transmembrane region" description="Helical" evidence="5">
    <location>
        <begin position="406"/>
        <end position="426"/>
    </location>
</feature>